<dbReference type="Pfam" id="PF02540">
    <property type="entry name" value="NAD_synthase"/>
    <property type="match status" value="1"/>
</dbReference>
<sequence length="459" mass="50527">SGGPASVYAEGAPTINPKLFDLGIPILGICYGQQLIAHLLLGGKTEKGSVREDGPATLIIDKPCVILEGVSPHSRIWMSHGDTVIRPPKGFEFVAHSETIPSAAMKNDQKKIYGVQFHPEVEHTEHGILVLRNFLEKVCGLKTSKKEIDIQKIIADIKQQVGNAHVIAAVSGGLDSTVAAALVVKAIGKQMIPIHVDSGLMRVGTTERVKNFFSKRLGTEPIILYKEKEFLAALKGKTDPEDKRKAIGKLYIDLFEQEVEKLDGVKFLVQGTIYSDVIESKGSKHAANIKSHHNVGGLPDTLKLSLLEPIKDFYTDQVREIAKKIGIPEEFITEQPHPGPGYSIRILGEVTKERLENMHKADQIVVEEFKKAGWYHKLLHSFAVLTGSKSTSVKGDGRVFGEVVAIRTIASQDRMSADWARVPYDLLQKLASRITNEVPGVSRVVYDITTKPPATMEWE</sequence>
<dbReference type="GO" id="GO:0005524">
    <property type="term" value="F:ATP binding"/>
    <property type="evidence" value="ECO:0007669"/>
    <property type="project" value="UniProtKB-UniRule"/>
</dbReference>
<keyword evidence="8 10" id="KW-0067">ATP-binding</keyword>
<dbReference type="NCBIfam" id="TIGR00884">
    <property type="entry name" value="guaA_Cterm"/>
    <property type="match status" value="1"/>
</dbReference>
<dbReference type="GO" id="GO:0005829">
    <property type="term" value="C:cytosol"/>
    <property type="evidence" value="ECO:0007669"/>
    <property type="project" value="TreeGrafter"/>
</dbReference>
<evidence type="ECO:0000256" key="3">
    <source>
        <dbReference type="ARBA" id="ARBA00012746"/>
    </source>
</evidence>
<dbReference type="SUPFAM" id="SSF52317">
    <property type="entry name" value="Class I glutamine amidotransferase-like"/>
    <property type="match status" value="1"/>
</dbReference>
<feature type="domain" description="GMPS ATP-PPase" evidence="11">
    <location>
        <begin position="144"/>
        <end position="334"/>
    </location>
</feature>
<dbReference type="PANTHER" id="PTHR11922:SF2">
    <property type="entry name" value="GMP SYNTHASE [GLUTAMINE-HYDROLYZING]"/>
    <property type="match status" value="1"/>
</dbReference>
<comment type="pathway">
    <text evidence="2">Purine metabolism; GMP biosynthesis; GMP from XMP (L-Gln route): step 1/1.</text>
</comment>
<evidence type="ECO:0000256" key="7">
    <source>
        <dbReference type="ARBA" id="ARBA00022755"/>
    </source>
</evidence>
<dbReference type="Proteomes" id="UP000034371">
    <property type="component" value="Unassembled WGS sequence"/>
</dbReference>
<dbReference type="PATRIC" id="fig|1618487.3.peg.809"/>
<keyword evidence="6 10" id="KW-0332">GMP biosynthesis</keyword>
<evidence type="ECO:0000256" key="6">
    <source>
        <dbReference type="ARBA" id="ARBA00022749"/>
    </source>
</evidence>
<comment type="caution">
    <text evidence="12">The sequence shown here is derived from an EMBL/GenBank/DDBJ whole genome shotgun (WGS) entry which is preliminary data.</text>
</comment>
<dbReference type="PROSITE" id="PS51553">
    <property type="entry name" value="GMPS_ATP_PPASE"/>
    <property type="match status" value="1"/>
</dbReference>
<evidence type="ECO:0000256" key="2">
    <source>
        <dbReference type="ARBA" id="ARBA00005153"/>
    </source>
</evidence>
<dbReference type="PRINTS" id="PR00096">
    <property type="entry name" value="GATASE"/>
</dbReference>
<dbReference type="PANTHER" id="PTHR11922">
    <property type="entry name" value="GMP SYNTHASE-RELATED"/>
    <property type="match status" value="1"/>
</dbReference>
<dbReference type="Gene3D" id="3.40.50.620">
    <property type="entry name" value="HUPs"/>
    <property type="match status" value="1"/>
</dbReference>
<dbReference type="FunFam" id="3.30.300.10:FF:000002">
    <property type="entry name" value="GMP synthase [glutamine-hydrolyzing]"/>
    <property type="match status" value="1"/>
</dbReference>
<dbReference type="AlphaFoldDB" id="A0A0G0X5I0"/>
<dbReference type="InterPro" id="IPR022310">
    <property type="entry name" value="NAD/GMP_synthase"/>
</dbReference>
<dbReference type="InterPro" id="IPR014729">
    <property type="entry name" value="Rossmann-like_a/b/a_fold"/>
</dbReference>
<dbReference type="PRINTS" id="PR00097">
    <property type="entry name" value="ANTSNTHASEII"/>
</dbReference>
<dbReference type="UniPathway" id="UPA00189">
    <property type="reaction ID" value="UER00296"/>
</dbReference>
<gene>
    <name evidence="12" type="ORF">UU78_C0065G0006</name>
</gene>
<dbReference type="InterPro" id="IPR029062">
    <property type="entry name" value="Class_I_gatase-like"/>
</dbReference>
<evidence type="ECO:0000259" key="11">
    <source>
        <dbReference type="PROSITE" id="PS51553"/>
    </source>
</evidence>
<evidence type="ECO:0000256" key="10">
    <source>
        <dbReference type="PROSITE-ProRule" id="PRU00886"/>
    </source>
</evidence>
<dbReference type="InterPro" id="IPR001674">
    <property type="entry name" value="GMP_synth_C"/>
</dbReference>
<dbReference type="InterPro" id="IPR004739">
    <property type="entry name" value="GMP_synth_GATase"/>
</dbReference>
<comment type="function">
    <text evidence="1">Catalyzes the synthesis of GMP from XMP.</text>
</comment>
<evidence type="ECO:0000313" key="12">
    <source>
        <dbReference type="EMBL" id="KKS20319.1"/>
    </source>
</evidence>
<evidence type="ECO:0000256" key="1">
    <source>
        <dbReference type="ARBA" id="ARBA00002332"/>
    </source>
</evidence>
<feature type="non-terminal residue" evidence="12">
    <location>
        <position position="1"/>
    </location>
</feature>
<keyword evidence="5 10" id="KW-0547">Nucleotide-binding</keyword>
<evidence type="ECO:0000256" key="4">
    <source>
        <dbReference type="ARBA" id="ARBA00022598"/>
    </source>
</evidence>
<organism evidence="12 13">
    <name type="scientific">Candidatus Roizmanbacteria bacterium GW2011_GWC2_41_7</name>
    <dbReference type="NCBI Taxonomy" id="1618487"/>
    <lineage>
        <taxon>Bacteria</taxon>
        <taxon>Candidatus Roizmaniibacteriota</taxon>
    </lineage>
</organism>
<dbReference type="GO" id="GO:0003921">
    <property type="term" value="F:GMP synthase activity"/>
    <property type="evidence" value="ECO:0007669"/>
    <property type="project" value="InterPro"/>
</dbReference>
<dbReference type="SUPFAM" id="SSF52402">
    <property type="entry name" value="Adenine nucleotide alpha hydrolases-like"/>
    <property type="match status" value="1"/>
</dbReference>
<dbReference type="Gene3D" id="3.40.50.880">
    <property type="match status" value="1"/>
</dbReference>
<dbReference type="SUPFAM" id="SSF54810">
    <property type="entry name" value="GMP synthetase C-terminal dimerisation domain"/>
    <property type="match status" value="1"/>
</dbReference>
<dbReference type="NCBIfam" id="NF000848">
    <property type="entry name" value="PRK00074.1"/>
    <property type="match status" value="1"/>
</dbReference>
<accession>A0A0G0X5I0</accession>
<dbReference type="CDD" id="cd01742">
    <property type="entry name" value="GATase1_GMP_Synthase"/>
    <property type="match status" value="1"/>
</dbReference>
<dbReference type="InterPro" id="IPR017926">
    <property type="entry name" value="GATASE"/>
</dbReference>
<evidence type="ECO:0000256" key="9">
    <source>
        <dbReference type="ARBA" id="ARBA00022962"/>
    </source>
</evidence>
<dbReference type="PROSITE" id="PS51273">
    <property type="entry name" value="GATASE_TYPE_1"/>
    <property type="match status" value="1"/>
</dbReference>
<dbReference type="CDD" id="cd01997">
    <property type="entry name" value="GMP_synthase_C"/>
    <property type="match status" value="1"/>
</dbReference>
<dbReference type="Pfam" id="PF00117">
    <property type="entry name" value="GATase"/>
    <property type="match status" value="1"/>
</dbReference>
<evidence type="ECO:0000256" key="5">
    <source>
        <dbReference type="ARBA" id="ARBA00022741"/>
    </source>
</evidence>
<dbReference type="Pfam" id="PF00958">
    <property type="entry name" value="GMP_synt_C"/>
    <property type="match status" value="1"/>
</dbReference>
<evidence type="ECO:0000256" key="8">
    <source>
        <dbReference type="ARBA" id="ARBA00022840"/>
    </source>
</evidence>
<keyword evidence="7 10" id="KW-0658">Purine biosynthesis</keyword>
<reference evidence="12 13" key="1">
    <citation type="journal article" date="2015" name="Nature">
        <title>rRNA introns, odd ribosomes, and small enigmatic genomes across a large radiation of phyla.</title>
        <authorList>
            <person name="Brown C.T."/>
            <person name="Hug L.A."/>
            <person name="Thomas B.C."/>
            <person name="Sharon I."/>
            <person name="Castelle C.J."/>
            <person name="Singh A."/>
            <person name="Wilkins M.J."/>
            <person name="Williams K.H."/>
            <person name="Banfield J.F."/>
        </authorList>
    </citation>
    <scope>NUCLEOTIDE SEQUENCE [LARGE SCALE GENOMIC DNA]</scope>
</reference>
<evidence type="ECO:0000313" key="13">
    <source>
        <dbReference type="Proteomes" id="UP000034371"/>
    </source>
</evidence>
<feature type="binding site" evidence="10">
    <location>
        <begin position="171"/>
        <end position="177"/>
    </location>
    <ligand>
        <name>ATP</name>
        <dbReference type="ChEBI" id="CHEBI:30616"/>
    </ligand>
</feature>
<dbReference type="EMBL" id="LCBY01000065">
    <property type="protein sequence ID" value="KKS20319.1"/>
    <property type="molecule type" value="Genomic_DNA"/>
</dbReference>
<keyword evidence="9" id="KW-0315">Glutamine amidotransferase</keyword>
<dbReference type="InterPro" id="IPR025777">
    <property type="entry name" value="GMPS_ATP_PPase_dom"/>
</dbReference>
<dbReference type="Gene3D" id="3.30.300.10">
    <property type="match status" value="1"/>
</dbReference>
<protein>
    <recommendedName>
        <fullName evidence="3">GMP synthase (glutamine-hydrolyzing)</fullName>
        <ecNumber evidence="3">6.3.5.2</ecNumber>
    </recommendedName>
</protein>
<proteinExistence type="predicted"/>
<dbReference type="EC" id="6.3.5.2" evidence="3"/>
<name>A0A0G0X5I0_9BACT</name>
<keyword evidence="4" id="KW-0436">Ligase</keyword>